<dbReference type="RefSeq" id="WP_183601804.1">
    <property type="nucleotide sequence ID" value="NZ_JACHXK010000009.1"/>
</dbReference>
<protein>
    <submittedName>
        <fullName evidence="1">Uncharacterized protein</fullName>
    </submittedName>
</protein>
<name>A0A7W5B022_9BACL</name>
<reference evidence="1 2" key="1">
    <citation type="submission" date="2020-08" db="EMBL/GenBank/DDBJ databases">
        <title>Genomic Encyclopedia of Type Strains, Phase III (KMG-III): the genomes of soil and plant-associated and newly described type strains.</title>
        <authorList>
            <person name="Whitman W."/>
        </authorList>
    </citation>
    <scope>NUCLEOTIDE SEQUENCE [LARGE SCALE GENOMIC DNA]</scope>
    <source>
        <strain evidence="1 2">CECT 5862</strain>
    </source>
</reference>
<dbReference type="Proteomes" id="UP000570361">
    <property type="component" value="Unassembled WGS sequence"/>
</dbReference>
<sequence>MPGEYSELTEMEKRNLVGFLERSQTAHLDKMKKRYKVGSARSLDLSRQNVLDCVMMGAIPLGEYIDWLSHVELEGNNSLFIYEPKVYETFEYGIDQVVERVKGRVYPLYSINAENLNEIRLVNVQKGDTQIIFTFSAPATVQEKDQETGTFLLKKHVYLAYVIMDFELKHYVLSMHPTVSLTSIAGETKKKEWDELTWVLINEFRQVVGHFEFADPTWLTDSLYKITEEFFYHNNPTIEAKLTSFRTEHLKDLTERIIESERSFSRADYRLRVEKSLLKLYESELMNSYKHISKSTPFEVFLQQSDKGITEFKANSRGKALSYSEAGEIIKLMWENGDIVSLGIIHYTEGEIKRKHPYIISKSNYYYALKKYTTSQTEKEAMNDVLRKLNKYKQEVRPSLGRTEETGL</sequence>
<keyword evidence="2" id="KW-1185">Reference proteome</keyword>
<proteinExistence type="predicted"/>
<dbReference type="EMBL" id="JACHXK010000009">
    <property type="protein sequence ID" value="MBB3111960.1"/>
    <property type="molecule type" value="Genomic_DNA"/>
</dbReference>
<evidence type="ECO:0000313" key="1">
    <source>
        <dbReference type="EMBL" id="MBB3111960.1"/>
    </source>
</evidence>
<organism evidence="1 2">
    <name type="scientific">Paenibacillus phyllosphaerae</name>
    <dbReference type="NCBI Taxonomy" id="274593"/>
    <lineage>
        <taxon>Bacteria</taxon>
        <taxon>Bacillati</taxon>
        <taxon>Bacillota</taxon>
        <taxon>Bacilli</taxon>
        <taxon>Bacillales</taxon>
        <taxon>Paenibacillaceae</taxon>
        <taxon>Paenibacillus</taxon>
    </lineage>
</organism>
<accession>A0A7W5B022</accession>
<dbReference type="AlphaFoldDB" id="A0A7W5B022"/>
<comment type="caution">
    <text evidence="1">The sequence shown here is derived from an EMBL/GenBank/DDBJ whole genome shotgun (WGS) entry which is preliminary data.</text>
</comment>
<evidence type="ECO:0000313" key="2">
    <source>
        <dbReference type="Proteomes" id="UP000570361"/>
    </source>
</evidence>
<gene>
    <name evidence="1" type="ORF">FHS18_004028</name>
</gene>